<keyword evidence="2" id="KW-1185">Reference proteome</keyword>
<evidence type="ECO:0000313" key="2">
    <source>
        <dbReference type="Proteomes" id="UP001254848"/>
    </source>
</evidence>
<sequence length="84" mass="10339">MKASLVDNLKDYKDYDYIMVEYGPYKEIPKNVDIFGIHKTDLPHAYAYGKWNRILKQISPTTLIWEEHDWRDFWRHYITRIYPN</sequence>
<proteinExistence type="predicted"/>
<reference evidence="1 2" key="1">
    <citation type="submission" date="2023-07" db="EMBL/GenBank/DDBJ databases">
        <title>The novel representative of Negativicutes class, Anaeroselena agilis gen. nov. sp. nov.</title>
        <authorList>
            <person name="Prokofeva M.I."/>
            <person name="Elcheninov A.G."/>
            <person name="Klyukina A."/>
            <person name="Kublanov I.V."/>
            <person name="Frolov E.N."/>
            <person name="Podosokorskaya O.A."/>
        </authorList>
    </citation>
    <scope>NUCLEOTIDE SEQUENCE [LARGE SCALE GENOMIC DNA]</scope>
    <source>
        <strain evidence="1 2">4137-cl</strain>
    </source>
</reference>
<protein>
    <submittedName>
        <fullName evidence="1">Uncharacterized protein</fullName>
    </submittedName>
</protein>
<comment type="caution">
    <text evidence="1">The sequence shown here is derived from an EMBL/GenBank/DDBJ whole genome shotgun (WGS) entry which is preliminary data.</text>
</comment>
<dbReference type="Proteomes" id="UP001254848">
    <property type="component" value="Unassembled WGS sequence"/>
</dbReference>
<accession>A0ABU3NZ99</accession>
<gene>
    <name evidence="1" type="ORF">Q4T40_10245</name>
</gene>
<name>A0ABU3NZ99_9FIRM</name>
<dbReference type="RefSeq" id="WP_413780128.1">
    <property type="nucleotide sequence ID" value="NZ_JAUOZS010000001.1"/>
</dbReference>
<evidence type="ECO:0000313" key="1">
    <source>
        <dbReference type="EMBL" id="MDT8901622.1"/>
    </source>
</evidence>
<organism evidence="1 2">
    <name type="scientific">Anaeroselena agilis</name>
    <dbReference type="NCBI Taxonomy" id="3063788"/>
    <lineage>
        <taxon>Bacteria</taxon>
        <taxon>Bacillati</taxon>
        <taxon>Bacillota</taxon>
        <taxon>Negativicutes</taxon>
        <taxon>Acetonemataceae</taxon>
        <taxon>Anaeroselena</taxon>
    </lineage>
</organism>
<dbReference type="EMBL" id="JAUOZS010000001">
    <property type="protein sequence ID" value="MDT8901622.1"/>
    <property type="molecule type" value="Genomic_DNA"/>
</dbReference>